<dbReference type="InterPro" id="IPR015421">
    <property type="entry name" value="PyrdxlP-dep_Trfase_major"/>
</dbReference>
<dbReference type="RefSeq" id="WP_190999330.1">
    <property type="nucleotide sequence ID" value="NZ_JACXSI010000045.1"/>
</dbReference>
<dbReference type="Gene3D" id="3.40.640.10">
    <property type="entry name" value="Type I PLP-dependent aspartate aminotransferase-like (Major domain)"/>
    <property type="match status" value="1"/>
</dbReference>
<keyword evidence="3 4" id="KW-0663">Pyridoxal phosphate</keyword>
<evidence type="ECO:0000256" key="3">
    <source>
        <dbReference type="ARBA" id="ARBA00022898"/>
    </source>
</evidence>
<comment type="similarity">
    <text evidence="2 5">Belongs to the trans-sulfuration enzymes family.</text>
</comment>
<dbReference type="PANTHER" id="PTHR11808:SF90">
    <property type="entry name" value="CYSTATHIONINE GAMMA-SYNTHASE"/>
    <property type="match status" value="1"/>
</dbReference>
<evidence type="ECO:0000256" key="5">
    <source>
        <dbReference type="RuleBase" id="RU362118"/>
    </source>
</evidence>
<dbReference type="PANTHER" id="PTHR11808">
    <property type="entry name" value="TRANS-SULFURATION ENZYME FAMILY MEMBER"/>
    <property type="match status" value="1"/>
</dbReference>
<dbReference type="GO" id="GO:0008483">
    <property type="term" value="F:transaminase activity"/>
    <property type="evidence" value="ECO:0007669"/>
    <property type="project" value="UniProtKB-KW"/>
</dbReference>
<protein>
    <submittedName>
        <fullName evidence="6">Aminotransferase class I/II-fold pyridoxal phosphate-dependent enzyme</fullName>
    </submittedName>
</protein>
<evidence type="ECO:0000256" key="1">
    <source>
        <dbReference type="ARBA" id="ARBA00001933"/>
    </source>
</evidence>
<dbReference type="FunFam" id="3.40.640.10:FF:000009">
    <property type="entry name" value="Cystathionine gamma-synthase homolog"/>
    <property type="match status" value="1"/>
</dbReference>
<dbReference type="SUPFAM" id="SSF53383">
    <property type="entry name" value="PLP-dependent transferases"/>
    <property type="match status" value="1"/>
</dbReference>
<dbReference type="InterPro" id="IPR000277">
    <property type="entry name" value="Cys/Met-Metab_PyrdxlP-dep_enz"/>
</dbReference>
<reference evidence="6" key="1">
    <citation type="submission" date="2020-09" db="EMBL/GenBank/DDBJ databases">
        <title>Bacillus faecalis sp. nov., a moderately halophilic bacterium isolated from cow faeces.</title>
        <authorList>
            <person name="Jiang L."/>
            <person name="Lee J."/>
        </authorList>
    </citation>
    <scope>NUCLEOTIDE SEQUENCE</scope>
    <source>
        <strain evidence="6">AGMB 02131</strain>
    </source>
</reference>
<dbReference type="GO" id="GO:0019346">
    <property type="term" value="P:transsulfuration"/>
    <property type="evidence" value="ECO:0007669"/>
    <property type="project" value="InterPro"/>
</dbReference>
<dbReference type="InterPro" id="IPR015424">
    <property type="entry name" value="PyrdxlP-dep_Trfase"/>
</dbReference>
<comment type="caution">
    <text evidence="6">The sequence shown here is derived from an EMBL/GenBank/DDBJ whole genome shotgun (WGS) entry which is preliminary data.</text>
</comment>
<comment type="cofactor">
    <cofactor evidence="1 5">
        <name>pyridoxal 5'-phosphate</name>
        <dbReference type="ChEBI" id="CHEBI:597326"/>
    </cofactor>
</comment>
<evidence type="ECO:0000256" key="4">
    <source>
        <dbReference type="PIRSR" id="PIRSR001434-2"/>
    </source>
</evidence>
<organism evidence="6 7">
    <name type="scientific">Peribacillus faecalis</name>
    <dbReference type="NCBI Taxonomy" id="2772559"/>
    <lineage>
        <taxon>Bacteria</taxon>
        <taxon>Bacillati</taxon>
        <taxon>Bacillota</taxon>
        <taxon>Bacilli</taxon>
        <taxon>Bacillales</taxon>
        <taxon>Bacillaceae</taxon>
        <taxon>Peribacillus</taxon>
    </lineage>
</organism>
<sequence length="383" mass="41924">MNIETRLAQAGVKQDPQTGAISTPIYLTSTFEHPEFGRSTGFDYSRTANPTRKVLEEAIAALEEGHSGFAFSSGMAAITSVLFLFKPGDHLVISDDLYGGTYRLIEQVFKQYDISASYVDTSCLDEVRKAITDKTAALFIETPTNPLMKITDLKAISEIAKEHNLLTIVDNTFLTPYLQKPIRLGADIVIHSGTKYLGGHNDVIAGLVVTATEELSARIVAFQNGAGAILSPFDSWLLLRGMKTLALRVEQQQKNAAKIADFLAEHELVKKVYYPGLATQEQKAIMNNQSNGFGGMLSFEVKNQEVVKAVLKHVNIISYAESLGGVETLITYPATQTHADIPVEIREARGITEGLLRLSVGIENTDDLIGDLKQALQYSTVRL</sequence>
<accession>A0A927CZC2</accession>
<keyword evidence="6" id="KW-0032">Aminotransferase</keyword>
<evidence type="ECO:0000313" key="7">
    <source>
        <dbReference type="Proteomes" id="UP000602076"/>
    </source>
</evidence>
<keyword evidence="7" id="KW-1185">Reference proteome</keyword>
<dbReference type="FunFam" id="3.90.1150.10:FF:000033">
    <property type="entry name" value="Cystathionine gamma-synthase"/>
    <property type="match status" value="1"/>
</dbReference>
<proteinExistence type="inferred from homology"/>
<dbReference type="CDD" id="cd00614">
    <property type="entry name" value="CGS_like"/>
    <property type="match status" value="1"/>
</dbReference>
<dbReference type="Gene3D" id="3.90.1150.10">
    <property type="entry name" value="Aspartate Aminotransferase, domain 1"/>
    <property type="match status" value="1"/>
</dbReference>
<dbReference type="Proteomes" id="UP000602076">
    <property type="component" value="Unassembled WGS sequence"/>
</dbReference>
<dbReference type="PROSITE" id="PS00868">
    <property type="entry name" value="CYS_MET_METAB_PP"/>
    <property type="match status" value="1"/>
</dbReference>
<name>A0A927CZC2_9BACI</name>
<evidence type="ECO:0000313" key="6">
    <source>
        <dbReference type="EMBL" id="MBD3109796.1"/>
    </source>
</evidence>
<dbReference type="GO" id="GO:0009086">
    <property type="term" value="P:methionine biosynthetic process"/>
    <property type="evidence" value="ECO:0007669"/>
    <property type="project" value="UniProtKB-ARBA"/>
</dbReference>
<dbReference type="GO" id="GO:0005737">
    <property type="term" value="C:cytoplasm"/>
    <property type="evidence" value="ECO:0007669"/>
    <property type="project" value="TreeGrafter"/>
</dbReference>
<feature type="modified residue" description="N6-(pyridoxal phosphate)lysine" evidence="4">
    <location>
        <position position="195"/>
    </location>
</feature>
<evidence type="ECO:0000256" key="2">
    <source>
        <dbReference type="ARBA" id="ARBA00009077"/>
    </source>
</evidence>
<dbReference type="Pfam" id="PF01053">
    <property type="entry name" value="Cys_Met_Meta_PP"/>
    <property type="match status" value="1"/>
</dbReference>
<dbReference type="PIRSF" id="PIRSF001434">
    <property type="entry name" value="CGS"/>
    <property type="match status" value="1"/>
</dbReference>
<keyword evidence="6" id="KW-0808">Transferase</keyword>
<dbReference type="InterPro" id="IPR015422">
    <property type="entry name" value="PyrdxlP-dep_Trfase_small"/>
</dbReference>
<dbReference type="GO" id="GO:0030170">
    <property type="term" value="F:pyridoxal phosphate binding"/>
    <property type="evidence" value="ECO:0007669"/>
    <property type="project" value="InterPro"/>
</dbReference>
<dbReference type="EMBL" id="JACXSI010000045">
    <property type="protein sequence ID" value="MBD3109796.1"/>
    <property type="molecule type" value="Genomic_DNA"/>
</dbReference>
<gene>
    <name evidence="6" type="ORF">IEO70_15760</name>
</gene>
<dbReference type="AlphaFoldDB" id="A0A927CZC2"/>
<dbReference type="InterPro" id="IPR054542">
    <property type="entry name" value="Cys_met_metab_PP"/>
</dbReference>
<dbReference type="GO" id="GO:0016846">
    <property type="term" value="F:carbon-sulfur lyase activity"/>
    <property type="evidence" value="ECO:0007669"/>
    <property type="project" value="TreeGrafter"/>
</dbReference>